<organism evidence="2 3">
    <name type="scientific">Parasutterella excrementihominis</name>
    <dbReference type="NCBI Taxonomy" id="487175"/>
    <lineage>
        <taxon>Bacteria</taxon>
        <taxon>Pseudomonadati</taxon>
        <taxon>Pseudomonadota</taxon>
        <taxon>Betaproteobacteria</taxon>
        <taxon>Burkholderiales</taxon>
        <taxon>Sutterellaceae</taxon>
        <taxon>Parasutterella</taxon>
    </lineage>
</organism>
<evidence type="ECO:0008006" key="4">
    <source>
        <dbReference type="Google" id="ProtNLM"/>
    </source>
</evidence>
<dbReference type="AlphaFoldDB" id="A0A6I3SDB2"/>
<feature type="region of interest" description="Disordered" evidence="1">
    <location>
        <begin position="68"/>
        <end position="96"/>
    </location>
</feature>
<feature type="compositionally biased region" description="Basic and acidic residues" evidence="1">
    <location>
        <begin position="68"/>
        <end position="79"/>
    </location>
</feature>
<reference evidence="2 3" key="1">
    <citation type="journal article" date="2019" name="Nat. Med.">
        <title>A library of human gut bacterial isolates paired with longitudinal multiomics data enables mechanistic microbiome research.</title>
        <authorList>
            <person name="Poyet M."/>
            <person name="Groussin M."/>
            <person name="Gibbons S.M."/>
            <person name="Avila-Pacheco J."/>
            <person name="Jiang X."/>
            <person name="Kearney S.M."/>
            <person name="Perrotta A.R."/>
            <person name="Berdy B."/>
            <person name="Zhao S."/>
            <person name="Lieberman T.D."/>
            <person name="Swanson P.K."/>
            <person name="Smith M."/>
            <person name="Roesemann S."/>
            <person name="Alexander J.E."/>
            <person name="Rich S.A."/>
            <person name="Livny J."/>
            <person name="Vlamakis H."/>
            <person name="Clish C."/>
            <person name="Bullock K."/>
            <person name="Deik A."/>
            <person name="Scott J."/>
            <person name="Pierce K.A."/>
            <person name="Xavier R.J."/>
            <person name="Alm E.J."/>
        </authorList>
    </citation>
    <scope>NUCLEOTIDE SEQUENCE [LARGE SCALE GENOMIC DNA]</scope>
    <source>
        <strain evidence="2 3">BIOML-A2</strain>
    </source>
</reference>
<dbReference type="EMBL" id="WNCL01000068">
    <property type="protein sequence ID" value="MTU44375.1"/>
    <property type="molecule type" value="Genomic_DNA"/>
</dbReference>
<sequence>MGENNKVLLGVLGGVLLGAFGAAVVKRGNLRPHAAKVLSYGYDIKDAIIEQAKTLKETCEDLAAEAKEKYEDRKAEEQKPAVTPAPTVVPEDSKKE</sequence>
<gene>
    <name evidence="2" type="ORF">GMD42_12345</name>
</gene>
<evidence type="ECO:0000313" key="2">
    <source>
        <dbReference type="EMBL" id="MTU44375.1"/>
    </source>
</evidence>
<comment type="caution">
    <text evidence="2">The sequence shown here is derived from an EMBL/GenBank/DDBJ whole genome shotgun (WGS) entry which is preliminary data.</text>
</comment>
<name>A0A6I3SDB2_9BURK</name>
<feature type="compositionally biased region" description="Low complexity" evidence="1">
    <location>
        <begin position="80"/>
        <end position="90"/>
    </location>
</feature>
<proteinExistence type="predicted"/>
<evidence type="ECO:0000256" key="1">
    <source>
        <dbReference type="SAM" id="MobiDB-lite"/>
    </source>
</evidence>
<dbReference type="Proteomes" id="UP000462362">
    <property type="component" value="Unassembled WGS sequence"/>
</dbReference>
<protein>
    <recommendedName>
        <fullName evidence="4">DUF1490 family protein</fullName>
    </recommendedName>
</protein>
<accession>A0A6I3SDB2</accession>
<evidence type="ECO:0000313" key="3">
    <source>
        <dbReference type="Proteomes" id="UP000462362"/>
    </source>
</evidence>
<dbReference type="RefSeq" id="WP_155168389.1">
    <property type="nucleotide sequence ID" value="NZ_CATXDL010000032.1"/>
</dbReference>